<gene>
    <name evidence="1" type="ORF">METZ01_LOCUS266487</name>
</gene>
<proteinExistence type="predicted"/>
<organism evidence="1">
    <name type="scientific">marine metagenome</name>
    <dbReference type="NCBI Taxonomy" id="408172"/>
    <lineage>
        <taxon>unclassified sequences</taxon>
        <taxon>metagenomes</taxon>
        <taxon>ecological metagenomes</taxon>
    </lineage>
</organism>
<dbReference type="EMBL" id="UINC01075446">
    <property type="protein sequence ID" value="SVC13633.1"/>
    <property type="molecule type" value="Genomic_DNA"/>
</dbReference>
<sequence length="39" mass="4446">MNRKNKPKCPKCSSKDSVVPIEYGFPGNEMQKKYSQGKI</sequence>
<feature type="non-terminal residue" evidence="1">
    <location>
        <position position="39"/>
    </location>
</feature>
<dbReference type="AlphaFoldDB" id="A0A382JR05"/>
<protein>
    <submittedName>
        <fullName evidence="1">Uncharacterized protein</fullName>
    </submittedName>
</protein>
<evidence type="ECO:0000313" key="1">
    <source>
        <dbReference type="EMBL" id="SVC13633.1"/>
    </source>
</evidence>
<accession>A0A382JR05</accession>
<name>A0A382JR05_9ZZZZ</name>
<feature type="non-terminal residue" evidence="1">
    <location>
        <position position="1"/>
    </location>
</feature>
<reference evidence="1" key="1">
    <citation type="submission" date="2018-05" db="EMBL/GenBank/DDBJ databases">
        <authorList>
            <person name="Lanie J.A."/>
            <person name="Ng W.-L."/>
            <person name="Kazmierczak K.M."/>
            <person name="Andrzejewski T.M."/>
            <person name="Davidsen T.M."/>
            <person name="Wayne K.J."/>
            <person name="Tettelin H."/>
            <person name="Glass J.I."/>
            <person name="Rusch D."/>
            <person name="Podicherti R."/>
            <person name="Tsui H.-C.T."/>
            <person name="Winkler M.E."/>
        </authorList>
    </citation>
    <scope>NUCLEOTIDE SEQUENCE</scope>
</reference>